<reference evidence="2 3" key="2">
    <citation type="submission" date="2018-11" db="EMBL/GenBank/DDBJ databases">
        <authorList>
            <consortium name="Pathogen Informatics"/>
        </authorList>
    </citation>
    <scope>NUCLEOTIDE SEQUENCE [LARGE SCALE GENOMIC DNA]</scope>
</reference>
<evidence type="ECO:0000256" key="1">
    <source>
        <dbReference type="SAM" id="Phobius"/>
    </source>
</evidence>
<keyword evidence="3" id="KW-1185">Reference proteome</keyword>
<keyword evidence="1" id="KW-0812">Transmembrane</keyword>
<dbReference type="WBParaSite" id="HNAJ_0000478701-mRNA-1">
    <property type="protein sequence ID" value="HNAJ_0000478701-mRNA-1"/>
    <property type="gene ID" value="HNAJ_0000478701"/>
</dbReference>
<accession>A0A0R3TCJ8</accession>
<reference evidence="4" key="1">
    <citation type="submission" date="2017-02" db="UniProtKB">
        <authorList>
            <consortium name="WormBaseParasite"/>
        </authorList>
    </citation>
    <scope>IDENTIFICATION</scope>
</reference>
<protein>
    <submittedName>
        <fullName evidence="4">Secreted protein</fullName>
    </submittedName>
</protein>
<dbReference type="Proteomes" id="UP000278807">
    <property type="component" value="Unassembled WGS sequence"/>
</dbReference>
<dbReference type="EMBL" id="UZAE01003645">
    <property type="protein sequence ID" value="VDO00645.1"/>
    <property type="molecule type" value="Genomic_DNA"/>
</dbReference>
<evidence type="ECO:0000313" key="4">
    <source>
        <dbReference type="WBParaSite" id="HNAJ_0000478701-mRNA-1"/>
    </source>
</evidence>
<proteinExistence type="predicted"/>
<keyword evidence="1" id="KW-1133">Transmembrane helix</keyword>
<name>A0A0R3TCJ8_RODNA</name>
<dbReference type="AlphaFoldDB" id="A0A0R3TCJ8"/>
<sequence length="73" mass="7790">MSWDSAPIIRASEGGFWVSVVTFAEAFSRIAVAMLCAKRCTKTNSLPSSAVRIRSSVDVKVISIKAKSDPNSG</sequence>
<feature type="transmembrane region" description="Helical" evidence="1">
    <location>
        <begin position="16"/>
        <end position="37"/>
    </location>
</feature>
<organism evidence="4">
    <name type="scientific">Rodentolepis nana</name>
    <name type="common">Dwarf tapeworm</name>
    <name type="synonym">Hymenolepis nana</name>
    <dbReference type="NCBI Taxonomy" id="102285"/>
    <lineage>
        <taxon>Eukaryota</taxon>
        <taxon>Metazoa</taxon>
        <taxon>Spiralia</taxon>
        <taxon>Lophotrochozoa</taxon>
        <taxon>Platyhelminthes</taxon>
        <taxon>Cestoda</taxon>
        <taxon>Eucestoda</taxon>
        <taxon>Cyclophyllidea</taxon>
        <taxon>Hymenolepididae</taxon>
        <taxon>Rodentolepis</taxon>
    </lineage>
</organism>
<gene>
    <name evidence="2" type="ORF">HNAJ_LOCUS4785</name>
</gene>
<evidence type="ECO:0000313" key="3">
    <source>
        <dbReference type="Proteomes" id="UP000278807"/>
    </source>
</evidence>
<evidence type="ECO:0000313" key="2">
    <source>
        <dbReference type="EMBL" id="VDO00645.1"/>
    </source>
</evidence>
<keyword evidence="1" id="KW-0472">Membrane</keyword>